<accession>A0A5C4USI2</accession>
<keyword evidence="3" id="KW-1185">Reference proteome</keyword>
<evidence type="ECO:0000313" key="2">
    <source>
        <dbReference type="EMBL" id="TNM26462.1"/>
    </source>
</evidence>
<dbReference type="Pfam" id="PF19054">
    <property type="entry name" value="DUF5753"/>
    <property type="match status" value="1"/>
</dbReference>
<dbReference type="SUPFAM" id="SSF47413">
    <property type="entry name" value="lambda repressor-like DNA-binding domains"/>
    <property type="match status" value="1"/>
</dbReference>
<dbReference type="InterPro" id="IPR010982">
    <property type="entry name" value="Lambda_DNA-bd_dom_sf"/>
</dbReference>
<dbReference type="SMART" id="SM00530">
    <property type="entry name" value="HTH_XRE"/>
    <property type="match status" value="1"/>
</dbReference>
<dbReference type="CDD" id="cd00093">
    <property type="entry name" value="HTH_XRE"/>
    <property type="match status" value="1"/>
</dbReference>
<proteinExistence type="predicted"/>
<dbReference type="EMBL" id="VDGT01000022">
    <property type="protein sequence ID" value="TNM26462.1"/>
    <property type="molecule type" value="Genomic_DNA"/>
</dbReference>
<dbReference type="Gene3D" id="1.10.260.40">
    <property type="entry name" value="lambda repressor-like DNA-binding domains"/>
    <property type="match status" value="1"/>
</dbReference>
<reference evidence="2 3" key="1">
    <citation type="submission" date="2019-06" db="EMBL/GenBank/DDBJ databases">
        <title>Draft genome of Streptomyces sedi sp. JCM16909.</title>
        <authorList>
            <person name="Klykleung N."/>
            <person name="Tanasupawat S."/>
            <person name="Kudo T."/>
            <person name="Yuki M."/>
            <person name="Ohkuma M."/>
        </authorList>
    </citation>
    <scope>NUCLEOTIDE SEQUENCE [LARGE SCALE GENOMIC DNA]</scope>
    <source>
        <strain evidence="2 3">JCM 16909</strain>
    </source>
</reference>
<dbReference type="InterPro" id="IPR001387">
    <property type="entry name" value="Cro/C1-type_HTH"/>
</dbReference>
<evidence type="ECO:0000313" key="3">
    <source>
        <dbReference type="Proteomes" id="UP000311713"/>
    </source>
</evidence>
<dbReference type="Pfam" id="PF13560">
    <property type="entry name" value="HTH_31"/>
    <property type="match status" value="1"/>
</dbReference>
<organism evidence="2 3">
    <name type="scientific">Streptomyces sedi</name>
    <dbReference type="NCBI Taxonomy" id="555059"/>
    <lineage>
        <taxon>Bacteria</taxon>
        <taxon>Bacillati</taxon>
        <taxon>Actinomycetota</taxon>
        <taxon>Actinomycetes</taxon>
        <taxon>Kitasatosporales</taxon>
        <taxon>Streptomycetaceae</taxon>
        <taxon>Streptomyces</taxon>
    </lineage>
</organism>
<dbReference type="RefSeq" id="WP_139648648.1">
    <property type="nucleotide sequence ID" value="NZ_BAAAZS010000057.1"/>
</dbReference>
<protein>
    <submittedName>
        <fullName evidence="2">Helix-turn-helix domain-containing protein</fullName>
    </submittedName>
</protein>
<dbReference type="AlphaFoldDB" id="A0A5C4USI2"/>
<dbReference type="OrthoDB" id="4285266at2"/>
<evidence type="ECO:0000259" key="1">
    <source>
        <dbReference type="PROSITE" id="PS50943"/>
    </source>
</evidence>
<sequence>MASTSAQLRRLGAELRKLRELSGRTQGDLGQVVGRTHASVVNWERGKTKIGKSDLACLLAELRAPAEVRKGLEELRVAANQGRSPWATYGLPDWLRPLVSFEEDAVEVQTFEPVLVPGLLQTEDYALAIHEAGRHKVDPEFVERWVAARMRRQLRLVDHRPLRLHAVIPETTLGLAVGGPQVFKQQLAKLHEFSTKENVTIQVLPTDRSGFGGATSNFLTLHFEDPAQDSPLGCFDSPLGGYMISDEGDVATLVAMFDDLSQLALSPKDSTELLAKALAEQPG</sequence>
<dbReference type="Proteomes" id="UP000311713">
    <property type="component" value="Unassembled WGS sequence"/>
</dbReference>
<comment type="caution">
    <text evidence="2">The sequence shown here is derived from an EMBL/GenBank/DDBJ whole genome shotgun (WGS) entry which is preliminary data.</text>
</comment>
<gene>
    <name evidence="2" type="ORF">FH715_23555</name>
</gene>
<feature type="domain" description="HTH cro/C1-type" evidence="1">
    <location>
        <begin position="15"/>
        <end position="69"/>
    </location>
</feature>
<dbReference type="PROSITE" id="PS50943">
    <property type="entry name" value="HTH_CROC1"/>
    <property type="match status" value="1"/>
</dbReference>
<name>A0A5C4USI2_9ACTN</name>
<dbReference type="InterPro" id="IPR043917">
    <property type="entry name" value="DUF5753"/>
</dbReference>
<dbReference type="GO" id="GO:0003677">
    <property type="term" value="F:DNA binding"/>
    <property type="evidence" value="ECO:0007669"/>
    <property type="project" value="InterPro"/>
</dbReference>